<protein>
    <submittedName>
        <fullName evidence="5">Trypsin</fullName>
    </submittedName>
</protein>
<dbReference type="InterPro" id="IPR006311">
    <property type="entry name" value="TAT_signal"/>
</dbReference>
<dbReference type="SUPFAM" id="SSF50494">
    <property type="entry name" value="Trypsin-like serine proteases"/>
    <property type="match status" value="1"/>
</dbReference>
<dbReference type="PROSITE" id="PS50240">
    <property type="entry name" value="TRYPSIN_DOM"/>
    <property type="match status" value="1"/>
</dbReference>
<keyword evidence="3" id="KW-0732">Signal</keyword>
<evidence type="ECO:0000313" key="5">
    <source>
        <dbReference type="EMBL" id="SFS68020.1"/>
    </source>
</evidence>
<gene>
    <name evidence="5" type="ORF">SAMN05444716_103384</name>
</gene>
<keyword evidence="1" id="KW-1015">Disulfide bond</keyword>
<dbReference type="GO" id="GO:0004252">
    <property type="term" value="F:serine-type endopeptidase activity"/>
    <property type="evidence" value="ECO:0007669"/>
    <property type="project" value="InterPro"/>
</dbReference>
<dbReference type="PANTHER" id="PTHR24260:SF136">
    <property type="entry name" value="GH08193P-RELATED"/>
    <property type="match status" value="1"/>
</dbReference>
<dbReference type="PROSITE" id="PS51318">
    <property type="entry name" value="TAT"/>
    <property type="match status" value="1"/>
</dbReference>
<evidence type="ECO:0000313" key="6">
    <source>
        <dbReference type="Proteomes" id="UP000198873"/>
    </source>
</evidence>
<dbReference type="PROSITE" id="PS00134">
    <property type="entry name" value="TRYPSIN_HIS"/>
    <property type="match status" value="1"/>
</dbReference>
<evidence type="ECO:0000256" key="2">
    <source>
        <dbReference type="RuleBase" id="RU363034"/>
    </source>
</evidence>
<feature type="chain" id="PRO_5038609504" evidence="3">
    <location>
        <begin position="37"/>
        <end position="275"/>
    </location>
</feature>
<dbReference type="STRING" id="1176198.SAMN05444716_103384"/>
<dbReference type="InterPro" id="IPR018114">
    <property type="entry name" value="TRYPSIN_HIS"/>
</dbReference>
<dbReference type="InterPro" id="IPR033116">
    <property type="entry name" value="TRYPSIN_SER"/>
</dbReference>
<reference evidence="6" key="1">
    <citation type="submission" date="2016-10" db="EMBL/GenBank/DDBJ databases">
        <authorList>
            <person name="Varghese N."/>
            <person name="Submissions S."/>
        </authorList>
    </citation>
    <scope>NUCLEOTIDE SEQUENCE [LARGE SCALE GENOMIC DNA]</scope>
    <source>
        <strain evidence="6">CGMCC 4.7047</strain>
    </source>
</reference>
<dbReference type="RefSeq" id="WP_093842789.1">
    <property type="nucleotide sequence ID" value="NZ_FPAB01000003.1"/>
</dbReference>
<dbReference type="SMART" id="SM00020">
    <property type="entry name" value="Tryp_SPc"/>
    <property type="match status" value="1"/>
</dbReference>
<dbReference type="InterPro" id="IPR051333">
    <property type="entry name" value="CLIP_Serine_Protease"/>
</dbReference>
<dbReference type="InterPro" id="IPR009003">
    <property type="entry name" value="Peptidase_S1_PA"/>
</dbReference>
<dbReference type="Pfam" id="PF00089">
    <property type="entry name" value="Trypsin"/>
    <property type="match status" value="1"/>
</dbReference>
<keyword evidence="6" id="KW-1185">Reference proteome</keyword>
<dbReference type="GO" id="GO:0006508">
    <property type="term" value="P:proteolysis"/>
    <property type="evidence" value="ECO:0007669"/>
    <property type="project" value="UniProtKB-KW"/>
</dbReference>
<evidence type="ECO:0000256" key="3">
    <source>
        <dbReference type="SAM" id="SignalP"/>
    </source>
</evidence>
<proteinExistence type="predicted"/>
<dbReference type="EMBL" id="FPAB01000003">
    <property type="protein sequence ID" value="SFS68020.1"/>
    <property type="molecule type" value="Genomic_DNA"/>
</dbReference>
<dbReference type="AlphaFoldDB" id="A0A1I6RTU0"/>
<dbReference type="PANTHER" id="PTHR24260">
    <property type="match status" value="1"/>
</dbReference>
<feature type="domain" description="Peptidase S1" evidence="4">
    <location>
        <begin position="39"/>
        <end position="273"/>
    </location>
</feature>
<name>A0A1I6RTU0_9ACTN</name>
<keyword evidence="2" id="KW-0378">Hydrolase</keyword>
<dbReference type="PRINTS" id="PR00722">
    <property type="entry name" value="CHYMOTRYPSIN"/>
</dbReference>
<dbReference type="InterPro" id="IPR001314">
    <property type="entry name" value="Peptidase_S1A"/>
</dbReference>
<dbReference type="InterPro" id="IPR043504">
    <property type="entry name" value="Peptidase_S1_PA_chymotrypsin"/>
</dbReference>
<evidence type="ECO:0000259" key="4">
    <source>
        <dbReference type="PROSITE" id="PS50240"/>
    </source>
</evidence>
<accession>A0A1I6RTU0</accession>
<organism evidence="5 6">
    <name type="scientific">Streptomyces harbinensis</name>
    <dbReference type="NCBI Taxonomy" id="1176198"/>
    <lineage>
        <taxon>Bacteria</taxon>
        <taxon>Bacillati</taxon>
        <taxon>Actinomycetota</taxon>
        <taxon>Actinomycetes</taxon>
        <taxon>Kitasatosporales</taxon>
        <taxon>Streptomycetaceae</taxon>
        <taxon>Streptomyces</taxon>
    </lineage>
</organism>
<feature type="signal peptide" evidence="3">
    <location>
        <begin position="1"/>
        <end position="36"/>
    </location>
</feature>
<dbReference type="Gene3D" id="2.40.10.10">
    <property type="entry name" value="Trypsin-like serine proteases"/>
    <property type="match status" value="1"/>
</dbReference>
<dbReference type="PROSITE" id="PS00135">
    <property type="entry name" value="TRYPSIN_SER"/>
    <property type="match status" value="1"/>
</dbReference>
<dbReference type="Proteomes" id="UP000198873">
    <property type="component" value="Unassembled WGS sequence"/>
</dbReference>
<evidence type="ECO:0000256" key="1">
    <source>
        <dbReference type="ARBA" id="ARBA00023157"/>
    </source>
</evidence>
<dbReference type="InterPro" id="IPR001254">
    <property type="entry name" value="Trypsin_dom"/>
</dbReference>
<keyword evidence="2" id="KW-0720">Serine protease</keyword>
<sequence>MTYGPGPAGRRRLLPWPRALLAGALALAAVAVPAGAGAVVGGERAGGAYPFVAGVSLRGDGGAQTHRCGGSLVAARWVLTAAHCVLSGGEAIDAARLGVRVGSPDRTRGGAEAGVQRVVVHPDHSPATRHADLALLRLDRALGQEPVAPATAPPVPGDAVRLVGWGYLSNRDRELPAELRRADTTVTADADCLAGTEDDLTEGDFCHSPEPGTGSCNGDSGSPVLRYTDGRWRQIGVISRDLNADPAQVECGALPGVSPSVPHHAGWIADVIGVG</sequence>
<keyword evidence="2" id="KW-0645">Protease</keyword>
<dbReference type="FunFam" id="2.40.10.10:FF:000068">
    <property type="entry name" value="transmembrane protease serine 2"/>
    <property type="match status" value="1"/>
</dbReference>